<evidence type="ECO:0000313" key="8">
    <source>
        <dbReference type="EMBL" id="CAB4856485.1"/>
    </source>
</evidence>
<dbReference type="AlphaFoldDB" id="A0A6J6VJQ0"/>
<proteinExistence type="predicted"/>
<dbReference type="EMBL" id="CAESAC010000017">
    <property type="protein sequence ID" value="CAB4331790.1"/>
    <property type="molecule type" value="Genomic_DNA"/>
</dbReference>
<evidence type="ECO:0000256" key="2">
    <source>
        <dbReference type="ARBA" id="ARBA00022723"/>
    </source>
</evidence>
<dbReference type="PROSITE" id="PS51296">
    <property type="entry name" value="RIESKE"/>
    <property type="match status" value="1"/>
</dbReference>
<dbReference type="PANTHER" id="PTHR21496">
    <property type="entry name" value="FERREDOXIN-RELATED"/>
    <property type="match status" value="1"/>
</dbReference>
<dbReference type="EMBL" id="CAFBLG010000008">
    <property type="protein sequence ID" value="CAB4856485.1"/>
    <property type="molecule type" value="Genomic_DNA"/>
</dbReference>
<organism evidence="7">
    <name type="scientific">freshwater metagenome</name>
    <dbReference type="NCBI Taxonomy" id="449393"/>
    <lineage>
        <taxon>unclassified sequences</taxon>
        <taxon>metagenomes</taxon>
        <taxon>ecological metagenomes</taxon>
    </lineage>
</organism>
<name>A0A6J6VJQ0_9ZZZZ</name>
<dbReference type="PANTHER" id="PTHR21496:SF23">
    <property type="entry name" value="3-PHENYLPROPIONATE_CINNAMIC ACID DIOXYGENASE FERREDOXIN SUBUNIT"/>
    <property type="match status" value="1"/>
</dbReference>
<dbReference type="Pfam" id="PF00355">
    <property type="entry name" value="Rieske"/>
    <property type="match status" value="1"/>
</dbReference>
<keyword evidence="4" id="KW-0411">Iron-sulfur</keyword>
<accession>A0A6J6VJQ0</accession>
<protein>
    <submittedName>
        <fullName evidence="7">Unannotated protein</fullName>
    </submittedName>
</protein>
<evidence type="ECO:0000313" key="7">
    <source>
        <dbReference type="EMBL" id="CAB4771125.1"/>
    </source>
</evidence>
<dbReference type="SUPFAM" id="SSF50022">
    <property type="entry name" value="ISP domain"/>
    <property type="match status" value="1"/>
</dbReference>
<evidence type="ECO:0000313" key="6">
    <source>
        <dbReference type="EMBL" id="CAB4331790.1"/>
    </source>
</evidence>
<keyword evidence="2" id="KW-0479">Metal-binding</keyword>
<dbReference type="Gene3D" id="2.102.10.10">
    <property type="entry name" value="Rieske [2Fe-2S] iron-sulphur domain"/>
    <property type="match status" value="1"/>
</dbReference>
<dbReference type="InterPro" id="IPR017941">
    <property type="entry name" value="Rieske_2Fe-2S"/>
</dbReference>
<dbReference type="GO" id="GO:0051537">
    <property type="term" value="F:2 iron, 2 sulfur cluster binding"/>
    <property type="evidence" value="ECO:0007669"/>
    <property type="project" value="UniProtKB-KW"/>
</dbReference>
<keyword evidence="3" id="KW-0408">Iron</keyword>
<dbReference type="InterPro" id="IPR036922">
    <property type="entry name" value="Rieske_2Fe-2S_sf"/>
</dbReference>
<feature type="domain" description="Rieske" evidence="5">
    <location>
        <begin position="1"/>
        <end position="96"/>
    </location>
</feature>
<sequence length="98" mass="10282">MAEVAFDSLVSGKPVAIEVDGVAVCLTRVGNEVFAVEDTCTHSEASLSEGEVSGTKIECWLHGAEFDLRTGEALTPPATSALKTFKVEVNGNQVVVTN</sequence>
<evidence type="ECO:0000256" key="3">
    <source>
        <dbReference type="ARBA" id="ARBA00023004"/>
    </source>
</evidence>
<evidence type="ECO:0000256" key="4">
    <source>
        <dbReference type="ARBA" id="ARBA00023014"/>
    </source>
</evidence>
<keyword evidence="1" id="KW-0001">2Fe-2S</keyword>
<evidence type="ECO:0000259" key="5">
    <source>
        <dbReference type="PROSITE" id="PS51296"/>
    </source>
</evidence>
<dbReference type="GO" id="GO:0046872">
    <property type="term" value="F:metal ion binding"/>
    <property type="evidence" value="ECO:0007669"/>
    <property type="project" value="UniProtKB-KW"/>
</dbReference>
<dbReference type="EMBL" id="CAEZZO010000117">
    <property type="protein sequence ID" value="CAB4771125.1"/>
    <property type="molecule type" value="Genomic_DNA"/>
</dbReference>
<dbReference type="CDD" id="cd03528">
    <property type="entry name" value="Rieske_RO_ferredoxin"/>
    <property type="match status" value="1"/>
</dbReference>
<evidence type="ECO:0000256" key="1">
    <source>
        <dbReference type="ARBA" id="ARBA00022714"/>
    </source>
</evidence>
<gene>
    <name evidence="7" type="ORF">UFOPK2886_00767</name>
    <name evidence="8" type="ORF">UFOPK3295_00183</name>
    <name evidence="6" type="ORF">UFOPK4028_00232</name>
</gene>
<reference evidence="7" key="1">
    <citation type="submission" date="2020-05" db="EMBL/GenBank/DDBJ databases">
        <authorList>
            <person name="Chiriac C."/>
            <person name="Salcher M."/>
            <person name="Ghai R."/>
            <person name="Kavagutti S V."/>
        </authorList>
    </citation>
    <scope>NUCLEOTIDE SEQUENCE</scope>
</reference>